<reference evidence="1" key="1">
    <citation type="journal article" date="2015" name="Nature">
        <title>Complex archaea that bridge the gap between prokaryotes and eukaryotes.</title>
        <authorList>
            <person name="Spang A."/>
            <person name="Saw J.H."/>
            <person name="Jorgensen S.L."/>
            <person name="Zaremba-Niedzwiedzka K."/>
            <person name="Martijn J."/>
            <person name="Lind A.E."/>
            <person name="van Eijk R."/>
            <person name="Schleper C."/>
            <person name="Guy L."/>
            <person name="Ettema T.J."/>
        </authorList>
    </citation>
    <scope>NUCLEOTIDE SEQUENCE</scope>
</reference>
<accession>A0A0F9FI74</accession>
<gene>
    <name evidence="1" type="ORF">LCGC14_2301980</name>
</gene>
<proteinExistence type="predicted"/>
<comment type="caution">
    <text evidence="1">The sequence shown here is derived from an EMBL/GenBank/DDBJ whole genome shotgun (WGS) entry which is preliminary data.</text>
</comment>
<evidence type="ECO:0000313" key="1">
    <source>
        <dbReference type="EMBL" id="KKL50787.1"/>
    </source>
</evidence>
<evidence type="ECO:0008006" key="2">
    <source>
        <dbReference type="Google" id="ProtNLM"/>
    </source>
</evidence>
<protein>
    <recommendedName>
        <fullName evidence="2">BON domain-containing protein</fullName>
    </recommendedName>
</protein>
<name>A0A0F9FI74_9ZZZZ</name>
<sequence>MARAQDIDYAAAAVKKAIVEKFSDVELQDLQVMAGDRTICVAFEGHNAEGTRDALLAAVRKATSFADLWEVLANDDKII</sequence>
<dbReference type="AlphaFoldDB" id="A0A0F9FI74"/>
<dbReference type="EMBL" id="LAZR01032472">
    <property type="protein sequence ID" value="KKL50787.1"/>
    <property type="molecule type" value="Genomic_DNA"/>
</dbReference>
<organism evidence="1">
    <name type="scientific">marine sediment metagenome</name>
    <dbReference type="NCBI Taxonomy" id="412755"/>
    <lineage>
        <taxon>unclassified sequences</taxon>
        <taxon>metagenomes</taxon>
        <taxon>ecological metagenomes</taxon>
    </lineage>
</organism>